<dbReference type="AlphaFoldDB" id="A0A9X8UIZ3"/>
<dbReference type="PANTHER" id="PTHR30363:SF44">
    <property type="entry name" value="AGA OPERON TRANSCRIPTIONAL REPRESSOR-RELATED"/>
    <property type="match status" value="1"/>
</dbReference>
<sequence length="226" mass="24149">MIPYLRKTKIIEYLSQHEIAYIAEMTETLGISVSTVRRDLSTLEQEGLIVQLRGGAAKLARAEPAPAAAVSPPAEGSELARRAAEFVEEGDVIFLDAGADCAAILRFLGEKRVTIVTASLAVALAAGSGRSCILLGGEVSPAARTVGGSLTERMISTFYFDRAFLQAEGYLPEEGAYVCDLKAAHQKALVKSRSRHTYLLVPPGCEGRRAFCLAVTPEDCTVICEA</sequence>
<dbReference type="InterPro" id="IPR018356">
    <property type="entry name" value="Tscrpt_reg_HTH_DeoR_CS"/>
</dbReference>
<organism evidence="5 6">
    <name type="scientific">Harryflintia acetispora</name>
    <dbReference type="NCBI Taxonomy" id="1849041"/>
    <lineage>
        <taxon>Bacteria</taxon>
        <taxon>Bacillati</taxon>
        <taxon>Bacillota</taxon>
        <taxon>Clostridia</taxon>
        <taxon>Eubacteriales</taxon>
        <taxon>Oscillospiraceae</taxon>
        <taxon>Harryflintia</taxon>
    </lineage>
</organism>
<reference evidence="5 6" key="1">
    <citation type="submission" date="2019-03" db="EMBL/GenBank/DDBJ databases">
        <title>Genomic Encyclopedia of Type Strains, Phase IV (KMG-IV): sequencing the most valuable type-strain genomes for metagenomic binning, comparative biology and taxonomic classification.</title>
        <authorList>
            <person name="Goeker M."/>
        </authorList>
    </citation>
    <scope>NUCLEOTIDE SEQUENCE [LARGE SCALE GENOMIC DNA]</scope>
    <source>
        <strain evidence="5 6">DSM 100433</strain>
    </source>
</reference>
<dbReference type="SUPFAM" id="SSF46785">
    <property type="entry name" value="Winged helix' DNA-binding domain"/>
    <property type="match status" value="1"/>
</dbReference>
<accession>A0A9X8UIZ3</accession>
<protein>
    <submittedName>
        <fullName evidence="5">DeoR family transcriptional regulator</fullName>
    </submittedName>
</protein>
<dbReference type="InterPro" id="IPR036390">
    <property type="entry name" value="WH_DNA-bd_sf"/>
</dbReference>
<gene>
    <name evidence="5" type="ORF">EDD78_107132</name>
</gene>
<dbReference type="GO" id="GO:0003677">
    <property type="term" value="F:DNA binding"/>
    <property type="evidence" value="ECO:0007669"/>
    <property type="project" value="UniProtKB-KW"/>
</dbReference>
<dbReference type="RefSeq" id="WP_132084743.1">
    <property type="nucleotide sequence ID" value="NZ_JADNAH010000035.1"/>
</dbReference>
<dbReference type="Pfam" id="PF00455">
    <property type="entry name" value="DeoRC"/>
    <property type="match status" value="1"/>
</dbReference>
<evidence type="ECO:0000313" key="5">
    <source>
        <dbReference type="EMBL" id="TCL43029.1"/>
    </source>
</evidence>
<dbReference type="InterPro" id="IPR036388">
    <property type="entry name" value="WH-like_DNA-bd_sf"/>
</dbReference>
<comment type="caution">
    <text evidence="5">The sequence shown here is derived from an EMBL/GenBank/DDBJ whole genome shotgun (WGS) entry which is preliminary data.</text>
</comment>
<dbReference type="InterPro" id="IPR001034">
    <property type="entry name" value="DeoR_HTH"/>
</dbReference>
<dbReference type="Proteomes" id="UP000294682">
    <property type="component" value="Unassembled WGS sequence"/>
</dbReference>
<dbReference type="SUPFAM" id="SSF100950">
    <property type="entry name" value="NagB/RpiA/CoA transferase-like"/>
    <property type="match status" value="1"/>
</dbReference>
<dbReference type="CDD" id="cd00090">
    <property type="entry name" value="HTH_ARSR"/>
    <property type="match status" value="1"/>
</dbReference>
<evidence type="ECO:0000256" key="3">
    <source>
        <dbReference type="ARBA" id="ARBA00023163"/>
    </source>
</evidence>
<keyword evidence="1" id="KW-0805">Transcription regulation</keyword>
<dbReference type="PRINTS" id="PR00037">
    <property type="entry name" value="HTHLACR"/>
</dbReference>
<keyword evidence="2" id="KW-0238">DNA-binding</keyword>
<evidence type="ECO:0000259" key="4">
    <source>
        <dbReference type="PROSITE" id="PS51000"/>
    </source>
</evidence>
<dbReference type="InterPro" id="IPR037171">
    <property type="entry name" value="NagB/RpiA_transferase-like"/>
</dbReference>
<dbReference type="InterPro" id="IPR014036">
    <property type="entry name" value="DeoR-like_C"/>
</dbReference>
<dbReference type="InterPro" id="IPR011991">
    <property type="entry name" value="ArsR-like_HTH"/>
</dbReference>
<dbReference type="InterPro" id="IPR050313">
    <property type="entry name" value="Carb_Metab_HTH_regulators"/>
</dbReference>
<dbReference type="GO" id="GO:0003700">
    <property type="term" value="F:DNA-binding transcription factor activity"/>
    <property type="evidence" value="ECO:0007669"/>
    <property type="project" value="InterPro"/>
</dbReference>
<dbReference type="SMART" id="SM00420">
    <property type="entry name" value="HTH_DEOR"/>
    <property type="match status" value="1"/>
</dbReference>
<feature type="domain" description="HTH deoR-type" evidence="4">
    <location>
        <begin position="3"/>
        <end position="58"/>
    </location>
</feature>
<dbReference type="EMBL" id="SLUK01000007">
    <property type="protein sequence ID" value="TCL43029.1"/>
    <property type="molecule type" value="Genomic_DNA"/>
</dbReference>
<dbReference type="PROSITE" id="PS00894">
    <property type="entry name" value="HTH_DEOR_1"/>
    <property type="match status" value="1"/>
</dbReference>
<dbReference type="PANTHER" id="PTHR30363">
    <property type="entry name" value="HTH-TYPE TRANSCRIPTIONAL REGULATOR SRLR-RELATED"/>
    <property type="match status" value="1"/>
</dbReference>
<dbReference type="Gene3D" id="1.10.10.10">
    <property type="entry name" value="Winged helix-like DNA-binding domain superfamily/Winged helix DNA-binding domain"/>
    <property type="match status" value="1"/>
</dbReference>
<dbReference type="PROSITE" id="PS51000">
    <property type="entry name" value="HTH_DEOR_2"/>
    <property type="match status" value="1"/>
</dbReference>
<dbReference type="SMART" id="SM01134">
    <property type="entry name" value="DeoRC"/>
    <property type="match status" value="1"/>
</dbReference>
<dbReference type="Pfam" id="PF08220">
    <property type="entry name" value="HTH_DeoR"/>
    <property type="match status" value="1"/>
</dbReference>
<name>A0A9X8UIZ3_9FIRM</name>
<evidence type="ECO:0000256" key="1">
    <source>
        <dbReference type="ARBA" id="ARBA00023015"/>
    </source>
</evidence>
<keyword evidence="6" id="KW-1185">Reference proteome</keyword>
<evidence type="ECO:0000256" key="2">
    <source>
        <dbReference type="ARBA" id="ARBA00023125"/>
    </source>
</evidence>
<evidence type="ECO:0000313" key="6">
    <source>
        <dbReference type="Proteomes" id="UP000294682"/>
    </source>
</evidence>
<proteinExistence type="predicted"/>
<keyword evidence="3" id="KW-0804">Transcription</keyword>